<dbReference type="InterPro" id="IPR014710">
    <property type="entry name" value="RmlC-like_jellyroll"/>
</dbReference>
<reference evidence="3" key="1">
    <citation type="submission" date="2016-10" db="EMBL/GenBank/DDBJ databases">
        <authorList>
            <person name="Varghese N."/>
            <person name="Submissions S."/>
        </authorList>
    </citation>
    <scope>NUCLEOTIDE SEQUENCE [LARGE SCALE GENOMIC DNA]</scope>
    <source>
        <strain evidence="3">SP</strain>
    </source>
</reference>
<dbReference type="STRING" id="1503961.SAMN05421736_104253"/>
<gene>
    <name evidence="2" type="ORF">SAMN05421736_104253</name>
</gene>
<organism evidence="2 3">
    <name type="scientific">Evansella caseinilytica</name>
    <dbReference type="NCBI Taxonomy" id="1503961"/>
    <lineage>
        <taxon>Bacteria</taxon>
        <taxon>Bacillati</taxon>
        <taxon>Bacillota</taxon>
        <taxon>Bacilli</taxon>
        <taxon>Bacillales</taxon>
        <taxon>Bacillaceae</taxon>
        <taxon>Evansella</taxon>
    </lineage>
</organism>
<keyword evidence="3" id="KW-1185">Reference proteome</keyword>
<dbReference type="PANTHER" id="PTHR40112">
    <property type="entry name" value="H2HPP ISOMERASE"/>
    <property type="match status" value="1"/>
</dbReference>
<dbReference type="InterPro" id="IPR013096">
    <property type="entry name" value="Cupin_2"/>
</dbReference>
<feature type="domain" description="Cupin type-2" evidence="1">
    <location>
        <begin position="29"/>
        <end position="94"/>
    </location>
</feature>
<dbReference type="Proteomes" id="UP000198935">
    <property type="component" value="Unassembled WGS sequence"/>
</dbReference>
<dbReference type="InterPro" id="IPR052535">
    <property type="entry name" value="Bacilysin_H2HPP_isomerase"/>
</dbReference>
<evidence type="ECO:0000259" key="1">
    <source>
        <dbReference type="Pfam" id="PF07883"/>
    </source>
</evidence>
<dbReference type="PIRSF" id="PIRSF029883">
    <property type="entry name" value="KdgF"/>
    <property type="match status" value="1"/>
</dbReference>
<name>A0A1H3NY28_9BACI</name>
<dbReference type="CDD" id="cd02238">
    <property type="entry name" value="cupin_KdgF"/>
    <property type="match status" value="1"/>
</dbReference>
<dbReference type="PANTHER" id="PTHR40112:SF1">
    <property type="entry name" value="H2HPP ISOMERASE"/>
    <property type="match status" value="1"/>
</dbReference>
<sequence>MTTYGVWKNIDDGVSRKIHPPGKNVMMAEVKFAAGAAGAAHSHPHEQLTYCLQGKLEFTVGSRKIILLPGESLVIPGGTIHGAIALEPSILIDIFTPLREDMLTEAGKGEA</sequence>
<proteinExistence type="predicted"/>
<protein>
    <submittedName>
        <fullName evidence="2">Cupin domain-containing protein</fullName>
    </submittedName>
</protein>
<evidence type="ECO:0000313" key="2">
    <source>
        <dbReference type="EMBL" id="SDY93718.1"/>
    </source>
</evidence>
<dbReference type="OrthoDB" id="9811153at2"/>
<evidence type="ECO:0000313" key="3">
    <source>
        <dbReference type="Proteomes" id="UP000198935"/>
    </source>
</evidence>
<dbReference type="InterPro" id="IPR011051">
    <property type="entry name" value="RmlC_Cupin_sf"/>
</dbReference>
<accession>A0A1H3NY28</accession>
<dbReference type="SUPFAM" id="SSF51182">
    <property type="entry name" value="RmlC-like cupins"/>
    <property type="match status" value="1"/>
</dbReference>
<dbReference type="EMBL" id="FNPI01000004">
    <property type="protein sequence ID" value="SDY93718.1"/>
    <property type="molecule type" value="Genomic_DNA"/>
</dbReference>
<dbReference type="InterPro" id="IPR025499">
    <property type="entry name" value="KdgF"/>
</dbReference>
<dbReference type="AlphaFoldDB" id="A0A1H3NY28"/>
<dbReference type="Gene3D" id="2.60.120.10">
    <property type="entry name" value="Jelly Rolls"/>
    <property type="match status" value="1"/>
</dbReference>
<dbReference type="Pfam" id="PF07883">
    <property type="entry name" value="Cupin_2"/>
    <property type="match status" value="1"/>
</dbReference>